<organism evidence="12 13">
    <name type="scientific">Erythranthe guttata</name>
    <name type="common">Yellow monkey flower</name>
    <name type="synonym">Mimulus guttatus</name>
    <dbReference type="NCBI Taxonomy" id="4155"/>
    <lineage>
        <taxon>Eukaryota</taxon>
        <taxon>Viridiplantae</taxon>
        <taxon>Streptophyta</taxon>
        <taxon>Embryophyta</taxon>
        <taxon>Tracheophyta</taxon>
        <taxon>Spermatophyta</taxon>
        <taxon>Magnoliopsida</taxon>
        <taxon>eudicotyledons</taxon>
        <taxon>Gunneridae</taxon>
        <taxon>Pentapetalae</taxon>
        <taxon>asterids</taxon>
        <taxon>lamiids</taxon>
        <taxon>Lamiales</taxon>
        <taxon>Phrymaceae</taxon>
        <taxon>Erythranthe</taxon>
    </lineage>
</organism>
<dbReference type="EMBL" id="KI632363">
    <property type="protein sequence ID" value="EYU17764.1"/>
    <property type="molecule type" value="Genomic_DNA"/>
</dbReference>
<dbReference type="InterPro" id="IPR042197">
    <property type="entry name" value="Apaf_helical"/>
</dbReference>
<feature type="domain" description="Disease resistance R13L4/SHOC-2-like LRR" evidence="11">
    <location>
        <begin position="500"/>
        <end position="803"/>
    </location>
</feature>
<dbReference type="InterPro" id="IPR038005">
    <property type="entry name" value="RX-like_CC"/>
</dbReference>
<evidence type="ECO:0000256" key="7">
    <source>
        <dbReference type="SAM" id="Coils"/>
    </source>
</evidence>
<keyword evidence="5" id="KW-0611">Plant defense</keyword>
<dbReference type="AlphaFoldDB" id="A0A022PQL7"/>
<evidence type="ECO:0000256" key="3">
    <source>
        <dbReference type="ARBA" id="ARBA00022737"/>
    </source>
</evidence>
<evidence type="ECO:0000259" key="11">
    <source>
        <dbReference type="Pfam" id="PF23598"/>
    </source>
</evidence>
<evidence type="ECO:0000313" key="12">
    <source>
        <dbReference type="EMBL" id="EYU17764.1"/>
    </source>
</evidence>
<dbReference type="GO" id="GO:0005524">
    <property type="term" value="F:ATP binding"/>
    <property type="evidence" value="ECO:0007669"/>
    <property type="project" value="UniProtKB-KW"/>
</dbReference>
<dbReference type="InterPro" id="IPR027417">
    <property type="entry name" value="P-loop_NTPase"/>
</dbReference>
<evidence type="ECO:0000256" key="4">
    <source>
        <dbReference type="ARBA" id="ARBA00022741"/>
    </source>
</evidence>
<dbReference type="Gene3D" id="1.20.5.4130">
    <property type="match status" value="1"/>
</dbReference>
<dbReference type="CDD" id="cd14798">
    <property type="entry name" value="RX-CC_like"/>
    <property type="match status" value="1"/>
</dbReference>
<dbReference type="Gene3D" id="1.10.8.430">
    <property type="entry name" value="Helical domain of apoptotic protease-activating factors"/>
    <property type="match status" value="1"/>
</dbReference>
<dbReference type="InterPro" id="IPR058922">
    <property type="entry name" value="WHD_DRP"/>
</dbReference>
<comment type="similarity">
    <text evidence="1">Belongs to the disease resistance NB-LRR family.</text>
</comment>
<dbReference type="Proteomes" id="UP000030748">
    <property type="component" value="Unassembled WGS sequence"/>
</dbReference>
<proteinExistence type="inferred from homology"/>
<dbReference type="GO" id="GO:0051607">
    <property type="term" value="P:defense response to virus"/>
    <property type="evidence" value="ECO:0007669"/>
    <property type="project" value="UniProtKB-ARBA"/>
</dbReference>
<dbReference type="PRINTS" id="PR00364">
    <property type="entry name" value="DISEASERSIST"/>
</dbReference>
<accession>A0A022PQL7</accession>
<dbReference type="SUPFAM" id="SSF52540">
    <property type="entry name" value="P-loop containing nucleoside triphosphate hydrolases"/>
    <property type="match status" value="1"/>
</dbReference>
<sequence>MADAAVTFLLEKVTLVLKYYGDLIGGAENELQSLKSELESLKVAAHKSKKQKVFKHMEMQTRDVVHEVEDTLDTCLAAAAAAAEKEEQRRLAPVMTIRRDNVVVGLGEVEKTIAGYIMEQREELDVISIIGMPGLGKTTLASKIYESDIIQSEFHIRIWVNVSQNFNKKELLLGILKEFSSEDLSEVSEQELEEEVIAFLEEEMFLIVFDDVWTVENWNAIKNVLPTSNGMGKVIITSRKREVGAAASPVRGPYMLRFLTKDESWELLKMEVFQDVGGCPEELEAVGQEIAAACDGMPHTVVVIGGILAAQYTKQRLMWMIREDWINVSKDMTYFLSRHEDMRVDILAMSYDTLPDELRECFLYMGVFPEDHEIPAWTLTSLWIAEGFVQQKESQTLEQTARDYLNGLVSMNLLIVGRTNPMGENKTFRVHDQVRAFCISKAAELNLFHEVKKSSNEGLFEQPIQNYRRVCFHSDDLPDFLSEKPVGKSVRSFLCFRDRSIDLETKYITAIPDAFGLLRVLDSKSIKFTLFPTRLVKLIHLRYVTLRVDDLKILPEPMSQLFNLQTLVVETKSRTLAMKANIWRMVWLRHLKTKAAIVLDQKWEGDAGENLQTLSTLSPESCTESVSNRARNIRELGICGNLNETLLDNDNKFLENLRLLEKLKLVHDVHYEAANDKDYKPMIRLPQHNRFPPNLKRLTLTKTSLDWRHMSTTLAMIPKLEVLKLKDNAFTGMVWTAVGGGFPSLQFLLVEDADLVIWKASDDHFPSLACLSIKNCGKLIEIPMEVAKNLQKLDIDFLRRSATDSARNILRRKGRDQEEQNVRWGARFQLSVGSGCES</sequence>
<dbReference type="eggNOG" id="KOG4658">
    <property type="taxonomic scope" value="Eukaryota"/>
</dbReference>
<feature type="domain" description="NB-ARC" evidence="8">
    <location>
        <begin position="113"/>
        <end position="274"/>
    </location>
</feature>
<evidence type="ECO:0000259" key="10">
    <source>
        <dbReference type="Pfam" id="PF23559"/>
    </source>
</evidence>
<dbReference type="InterPro" id="IPR044974">
    <property type="entry name" value="Disease_R_plants"/>
</dbReference>
<dbReference type="InterPro" id="IPR036388">
    <property type="entry name" value="WH-like_DNA-bd_sf"/>
</dbReference>
<reference evidence="12 13" key="1">
    <citation type="journal article" date="2013" name="Proc. Natl. Acad. Sci. U.S.A.">
        <title>Fine-scale variation in meiotic recombination in Mimulus inferred from population shotgun sequencing.</title>
        <authorList>
            <person name="Hellsten U."/>
            <person name="Wright K.M."/>
            <person name="Jenkins J."/>
            <person name="Shu S."/>
            <person name="Yuan Y."/>
            <person name="Wessler S.R."/>
            <person name="Schmutz J."/>
            <person name="Willis J.H."/>
            <person name="Rokhsar D.S."/>
        </authorList>
    </citation>
    <scope>NUCLEOTIDE SEQUENCE [LARGE SCALE GENOMIC DNA]</scope>
    <source>
        <strain evidence="13">cv. DUN x IM62</strain>
    </source>
</reference>
<dbReference type="Pfam" id="PF23598">
    <property type="entry name" value="LRR_14"/>
    <property type="match status" value="1"/>
</dbReference>
<gene>
    <name evidence="12" type="ORF">MIMGU_mgv1a026345mg</name>
</gene>
<name>A0A022PQL7_ERYGU</name>
<keyword evidence="13" id="KW-1185">Reference proteome</keyword>
<evidence type="ECO:0000256" key="2">
    <source>
        <dbReference type="ARBA" id="ARBA00022614"/>
    </source>
</evidence>
<keyword evidence="7" id="KW-0175">Coiled coil</keyword>
<dbReference type="SUPFAM" id="SSF52058">
    <property type="entry name" value="L domain-like"/>
    <property type="match status" value="1"/>
</dbReference>
<dbReference type="InterPro" id="IPR041118">
    <property type="entry name" value="Rx_N"/>
</dbReference>
<evidence type="ECO:0000256" key="1">
    <source>
        <dbReference type="ARBA" id="ARBA00008894"/>
    </source>
</evidence>
<evidence type="ECO:0008006" key="14">
    <source>
        <dbReference type="Google" id="ProtNLM"/>
    </source>
</evidence>
<feature type="domain" description="Disease resistance protein winged helix" evidence="10">
    <location>
        <begin position="367"/>
        <end position="435"/>
    </location>
</feature>
<dbReference type="InterPro" id="IPR032675">
    <property type="entry name" value="LRR_dom_sf"/>
</dbReference>
<dbReference type="FunFam" id="1.10.10.10:FF:000322">
    <property type="entry name" value="Probable disease resistance protein At1g63360"/>
    <property type="match status" value="1"/>
</dbReference>
<dbReference type="InterPro" id="IPR002182">
    <property type="entry name" value="NB-ARC"/>
</dbReference>
<dbReference type="FunFam" id="3.40.50.300:FF:001091">
    <property type="entry name" value="Probable disease resistance protein At1g61300"/>
    <property type="match status" value="1"/>
</dbReference>
<dbReference type="Gene3D" id="1.10.10.10">
    <property type="entry name" value="Winged helix-like DNA-binding domain superfamily/Winged helix DNA-binding domain"/>
    <property type="match status" value="1"/>
</dbReference>
<dbReference type="Gene3D" id="3.40.50.300">
    <property type="entry name" value="P-loop containing nucleotide triphosphate hydrolases"/>
    <property type="match status" value="1"/>
</dbReference>
<dbReference type="Pfam" id="PF00931">
    <property type="entry name" value="NB-ARC"/>
    <property type="match status" value="1"/>
</dbReference>
<feature type="coiled-coil region" evidence="7">
    <location>
        <begin position="24"/>
        <end position="51"/>
    </location>
</feature>
<evidence type="ECO:0000256" key="5">
    <source>
        <dbReference type="ARBA" id="ARBA00022821"/>
    </source>
</evidence>
<evidence type="ECO:0000259" key="8">
    <source>
        <dbReference type="Pfam" id="PF00931"/>
    </source>
</evidence>
<keyword evidence="6" id="KW-0067">ATP-binding</keyword>
<dbReference type="PANTHER" id="PTHR23155">
    <property type="entry name" value="DISEASE RESISTANCE PROTEIN RP"/>
    <property type="match status" value="1"/>
</dbReference>
<dbReference type="Pfam" id="PF23559">
    <property type="entry name" value="WHD_DRP"/>
    <property type="match status" value="1"/>
</dbReference>
<dbReference type="PhylomeDB" id="A0A022PQL7"/>
<dbReference type="GO" id="GO:0043531">
    <property type="term" value="F:ADP binding"/>
    <property type="evidence" value="ECO:0007669"/>
    <property type="project" value="InterPro"/>
</dbReference>
<dbReference type="Gene3D" id="3.80.10.10">
    <property type="entry name" value="Ribonuclease Inhibitor"/>
    <property type="match status" value="1"/>
</dbReference>
<protein>
    <recommendedName>
        <fullName evidence="14">NB-ARC domain-containing protein</fullName>
    </recommendedName>
</protein>
<evidence type="ECO:0000259" key="9">
    <source>
        <dbReference type="Pfam" id="PF18052"/>
    </source>
</evidence>
<evidence type="ECO:0000256" key="6">
    <source>
        <dbReference type="ARBA" id="ARBA00022840"/>
    </source>
</evidence>
<evidence type="ECO:0000313" key="13">
    <source>
        <dbReference type="Proteomes" id="UP000030748"/>
    </source>
</evidence>
<keyword evidence="4" id="KW-0547">Nucleotide-binding</keyword>
<dbReference type="Pfam" id="PF18052">
    <property type="entry name" value="Rx_N"/>
    <property type="match status" value="1"/>
</dbReference>
<keyword evidence="2" id="KW-0433">Leucine-rich repeat</keyword>
<dbReference type="InterPro" id="IPR055414">
    <property type="entry name" value="LRR_R13L4/SHOC2-like"/>
</dbReference>
<feature type="domain" description="Disease resistance N-terminal" evidence="9">
    <location>
        <begin position="5"/>
        <end position="85"/>
    </location>
</feature>
<dbReference type="PANTHER" id="PTHR23155:SF1193">
    <property type="entry name" value="DISEASE RESISTANCE PROTEIN RPP13-RELATED"/>
    <property type="match status" value="1"/>
</dbReference>
<keyword evidence="3" id="KW-0677">Repeat</keyword>